<comment type="similarity">
    <text evidence="1">Belongs to the short-chain dehydrogenases/reductases (SDR) family.</text>
</comment>
<dbReference type="EMBL" id="NRHA01000005">
    <property type="protein sequence ID" value="PCC55102.1"/>
    <property type="molecule type" value="Genomic_DNA"/>
</dbReference>
<dbReference type="PRINTS" id="PR00081">
    <property type="entry name" value="GDHRDH"/>
</dbReference>
<dbReference type="Proteomes" id="UP000217881">
    <property type="component" value="Unassembled WGS sequence"/>
</dbReference>
<dbReference type="PRINTS" id="PR00080">
    <property type="entry name" value="SDRFAMILY"/>
</dbReference>
<proteinExistence type="inferred from homology"/>
<dbReference type="InterPro" id="IPR002347">
    <property type="entry name" value="SDR_fam"/>
</dbReference>
<gene>
    <name evidence="4" type="ORF">CIK59_02765</name>
</gene>
<accession>A0A2A3ZSZ2</accession>
<protein>
    <recommendedName>
        <fullName evidence="3">Ketoreductase domain-containing protein</fullName>
    </recommendedName>
</protein>
<sequence>MTDPYLSVHKENTMRRFDDRVVVVTGGTAGIGLAIAEEFAELGADVVISGRNRQRGDDAVERITTAGGCAAFVQSDVSDADDIRDLIETTIDDRGQIDVLVNNAAIEFNRPLVETTLDDYELVMSTNLRSYYYASVLAIRNMVQRGSGTIININSVTRDHPIPGTGLYAMSKGAITLLTKSLAIEHGADGIRVNEICPGTIRTAIYETTEGAELAEGAVAATPLGRLGEPSEIAKAAVFLASEDSSFTTGSTWLIDGGLTI</sequence>
<evidence type="ECO:0000313" key="5">
    <source>
        <dbReference type="Proteomes" id="UP000217881"/>
    </source>
</evidence>
<reference evidence="4 5" key="1">
    <citation type="journal article" date="2017" name="Elife">
        <title>Extensive horizontal gene transfer in cheese-associated bacteria.</title>
        <authorList>
            <person name="Bonham K.S."/>
            <person name="Wolfe B.E."/>
            <person name="Dutton R.J."/>
        </authorList>
    </citation>
    <scope>NUCLEOTIDE SEQUENCE [LARGE SCALE GENOMIC DNA]</scope>
    <source>
        <strain evidence="4 5">738_8</strain>
    </source>
</reference>
<dbReference type="InterPro" id="IPR020904">
    <property type="entry name" value="Sc_DH/Rdtase_CS"/>
</dbReference>
<dbReference type="NCBIfam" id="NF005559">
    <property type="entry name" value="PRK07231.1"/>
    <property type="match status" value="1"/>
</dbReference>
<name>A0A2A3ZSZ2_BREAU</name>
<feature type="domain" description="Ketoreductase" evidence="3">
    <location>
        <begin position="20"/>
        <end position="194"/>
    </location>
</feature>
<keyword evidence="2" id="KW-0560">Oxidoreductase</keyword>
<dbReference type="PROSITE" id="PS00061">
    <property type="entry name" value="ADH_SHORT"/>
    <property type="match status" value="1"/>
</dbReference>
<dbReference type="CDD" id="cd05233">
    <property type="entry name" value="SDR_c"/>
    <property type="match status" value="1"/>
</dbReference>
<dbReference type="InterPro" id="IPR057326">
    <property type="entry name" value="KR_dom"/>
</dbReference>
<dbReference type="Pfam" id="PF13561">
    <property type="entry name" value="adh_short_C2"/>
    <property type="match status" value="1"/>
</dbReference>
<dbReference type="SUPFAM" id="SSF51735">
    <property type="entry name" value="NAD(P)-binding Rossmann-fold domains"/>
    <property type="match status" value="1"/>
</dbReference>
<dbReference type="InterPro" id="IPR036291">
    <property type="entry name" value="NAD(P)-bd_dom_sf"/>
</dbReference>
<dbReference type="SMART" id="SM00822">
    <property type="entry name" value="PKS_KR"/>
    <property type="match status" value="1"/>
</dbReference>
<dbReference type="PANTHER" id="PTHR43639:SF1">
    <property type="entry name" value="SHORT-CHAIN DEHYDROGENASE_REDUCTASE FAMILY PROTEIN"/>
    <property type="match status" value="1"/>
</dbReference>
<dbReference type="FunFam" id="3.40.50.720:FF:000084">
    <property type="entry name" value="Short-chain dehydrogenase reductase"/>
    <property type="match status" value="1"/>
</dbReference>
<comment type="caution">
    <text evidence="4">The sequence shown here is derived from an EMBL/GenBank/DDBJ whole genome shotgun (WGS) entry which is preliminary data.</text>
</comment>
<evidence type="ECO:0000313" key="4">
    <source>
        <dbReference type="EMBL" id="PCC55102.1"/>
    </source>
</evidence>
<dbReference type="PANTHER" id="PTHR43639">
    <property type="entry name" value="OXIDOREDUCTASE, SHORT-CHAIN DEHYDROGENASE/REDUCTASE FAMILY (AFU_ORTHOLOGUE AFUA_5G02870)"/>
    <property type="match status" value="1"/>
</dbReference>
<evidence type="ECO:0000259" key="3">
    <source>
        <dbReference type="SMART" id="SM00822"/>
    </source>
</evidence>
<dbReference type="GO" id="GO:0016491">
    <property type="term" value="F:oxidoreductase activity"/>
    <property type="evidence" value="ECO:0007669"/>
    <property type="project" value="UniProtKB-KW"/>
</dbReference>
<dbReference type="AlphaFoldDB" id="A0A2A3ZSZ2"/>
<evidence type="ECO:0000256" key="1">
    <source>
        <dbReference type="ARBA" id="ARBA00006484"/>
    </source>
</evidence>
<dbReference type="Gene3D" id="3.40.50.720">
    <property type="entry name" value="NAD(P)-binding Rossmann-like Domain"/>
    <property type="match status" value="1"/>
</dbReference>
<evidence type="ECO:0000256" key="2">
    <source>
        <dbReference type="ARBA" id="ARBA00023002"/>
    </source>
</evidence>
<organism evidence="4 5">
    <name type="scientific">Brevibacterium aurantiacum</name>
    <dbReference type="NCBI Taxonomy" id="273384"/>
    <lineage>
        <taxon>Bacteria</taxon>
        <taxon>Bacillati</taxon>
        <taxon>Actinomycetota</taxon>
        <taxon>Actinomycetes</taxon>
        <taxon>Micrococcales</taxon>
        <taxon>Brevibacteriaceae</taxon>
        <taxon>Brevibacterium</taxon>
    </lineage>
</organism>